<feature type="transmembrane region" description="Helical" evidence="7">
    <location>
        <begin position="133"/>
        <end position="154"/>
    </location>
</feature>
<comment type="subcellular location">
    <subcellularLocation>
        <location evidence="1">Cell membrane</location>
        <topology evidence="1">Multi-pass membrane protein</topology>
    </subcellularLocation>
</comment>
<dbReference type="RefSeq" id="WP_311424076.1">
    <property type="nucleotide sequence ID" value="NZ_JAVREH010000024.1"/>
</dbReference>
<evidence type="ECO:0000256" key="5">
    <source>
        <dbReference type="ARBA" id="ARBA00023136"/>
    </source>
</evidence>
<dbReference type="PANTHER" id="PTHR36115">
    <property type="entry name" value="PROLINE-RICH ANTIGEN HOMOLOG-RELATED"/>
    <property type="match status" value="1"/>
</dbReference>
<keyword evidence="3 7" id="KW-0812">Transmembrane</keyword>
<reference evidence="10" key="1">
    <citation type="submission" date="2023-07" db="EMBL/GenBank/DDBJ databases">
        <title>30 novel species of actinomycetes from the DSMZ collection.</title>
        <authorList>
            <person name="Nouioui I."/>
        </authorList>
    </citation>
    <scope>NUCLEOTIDE SEQUENCE [LARGE SCALE GENOMIC DNA]</scope>
    <source>
        <strain evidence="10">DSM 44399</strain>
    </source>
</reference>
<evidence type="ECO:0000313" key="10">
    <source>
        <dbReference type="Proteomes" id="UP001183176"/>
    </source>
</evidence>
<gene>
    <name evidence="9" type="ORF">RM423_16160</name>
</gene>
<feature type="region of interest" description="Disordered" evidence="6">
    <location>
        <begin position="1"/>
        <end position="108"/>
    </location>
</feature>
<name>A0ABU2JD71_9ACTN</name>
<dbReference type="InterPro" id="IPR051791">
    <property type="entry name" value="Pra-immunoreactive"/>
</dbReference>
<keyword evidence="4 7" id="KW-1133">Transmembrane helix</keyword>
<keyword evidence="2" id="KW-1003">Cell membrane</keyword>
<dbReference type="Pfam" id="PF06271">
    <property type="entry name" value="RDD"/>
    <property type="match status" value="1"/>
</dbReference>
<feature type="compositionally biased region" description="Low complexity" evidence="6">
    <location>
        <begin position="40"/>
        <end position="108"/>
    </location>
</feature>
<keyword evidence="10" id="KW-1185">Reference proteome</keyword>
<dbReference type="EMBL" id="JAVREH010000024">
    <property type="protein sequence ID" value="MDT0262930.1"/>
    <property type="molecule type" value="Genomic_DNA"/>
</dbReference>
<evidence type="ECO:0000313" key="9">
    <source>
        <dbReference type="EMBL" id="MDT0262930.1"/>
    </source>
</evidence>
<evidence type="ECO:0000256" key="3">
    <source>
        <dbReference type="ARBA" id="ARBA00022692"/>
    </source>
</evidence>
<evidence type="ECO:0000256" key="4">
    <source>
        <dbReference type="ARBA" id="ARBA00022989"/>
    </source>
</evidence>
<dbReference type="Proteomes" id="UP001183176">
    <property type="component" value="Unassembled WGS sequence"/>
</dbReference>
<keyword evidence="5 7" id="KW-0472">Membrane</keyword>
<dbReference type="InterPro" id="IPR010432">
    <property type="entry name" value="RDD"/>
</dbReference>
<proteinExistence type="predicted"/>
<feature type="domain" description="RDD" evidence="8">
    <location>
        <begin position="127"/>
        <end position="247"/>
    </location>
</feature>
<evidence type="ECO:0000256" key="2">
    <source>
        <dbReference type="ARBA" id="ARBA00022475"/>
    </source>
</evidence>
<evidence type="ECO:0000256" key="7">
    <source>
        <dbReference type="SAM" id="Phobius"/>
    </source>
</evidence>
<protein>
    <submittedName>
        <fullName evidence="9">RDD family protein</fullName>
    </submittedName>
</protein>
<evidence type="ECO:0000259" key="8">
    <source>
        <dbReference type="Pfam" id="PF06271"/>
    </source>
</evidence>
<feature type="transmembrane region" description="Helical" evidence="7">
    <location>
        <begin position="214"/>
        <end position="233"/>
    </location>
</feature>
<sequence>MTQWGSDPNGDSAENKPSQPDPWAAPQQGQQPDPWAAPESGQEPGQQQPGQQPPGSQQPPNYSQQPYGQQQPGYGQQPYGQQPGYGQQPYGQQPGYGQQPYGQAGYGSAPPPYGYNQYPVAGPGAPANMGRRFLALLIDLIILGIINTIIRSIFGTSGGTSLTGILVSLVIDFGYFGYLIGVRQQTVGMMALSIKVVDASSGGAIGVGRGLLRYLVQALTGLLCLVGYISPFFDGTKRYQGWHDKAARDFVISAK</sequence>
<evidence type="ECO:0000256" key="6">
    <source>
        <dbReference type="SAM" id="MobiDB-lite"/>
    </source>
</evidence>
<accession>A0ABU2JD71</accession>
<comment type="caution">
    <text evidence="9">The sequence shown here is derived from an EMBL/GenBank/DDBJ whole genome shotgun (WGS) entry which is preliminary data.</text>
</comment>
<feature type="transmembrane region" description="Helical" evidence="7">
    <location>
        <begin position="160"/>
        <end position="180"/>
    </location>
</feature>
<organism evidence="9 10">
    <name type="scientific">Jatrophihabitans lederbergiae</name>
    <dbReference type="NCBI Taxonomy" id="3075547"/>
    <lineage>
        <taxon>Bacteria</taxon>
        <taxon>Bacillati</taxon>
        <taxon>Actinomycetota</taxon>
        <taxon>Actinomycetes</taxon>
        <taxon>Jatrophihabitantales</taxon>
        <taxon>Jatrophihabitantaceae</taxon>
        <taxon>Jatrophihabitans</taxon>
    </lineage>
</organism>
<evidence type="ECO:0000256" key="1">
    <source>
        <dbReference type="ARBA" id="ARBA00004651"/>
    </source>
</evidence>